<gene>
    <name evidence="1" type="ORF">Hyperionvirus30_23</name>
</gene>
<accession>A0A3G5ABS1</accession>
<dbReference type="EMBL" id="MK072412">
    <property type="protein sequence ID" value="AYV84607.1"/>
    <property type="molecule type" value="Genomic_DNA"/>
</dbReference>
<name>A0A3G5ABS1_9VIRU</name>
<protein>
    <submittedName>
        <fullName evidence="1">Uncharacterized protein</fullName>
    </submittedName>
</protein>
<reference evidence="1" key="1">
    <citation type="submission" date="2018-10" db="EMBL/GenBank/DDBJ databases">
        <title>Hidden diversity of soil giant viruses.</title>
        <authorList>
            <person name="Schulz F."/>
            <person name="Alteio L."/>
            <person name="Goudeau D."/>
            <person name="Ryan E.M."/>
            <person name="Malmstrom R.R."/>
            <person name="Blanchard J."/>
            <person name="Woyke T."/>
        </authorList>
    </citation>
    <scope>NUCLEOTIDE SEQUENCE</scope>
    <source>
        <strain evidence="1">HYV1</strain>
    </source>
</reference>
<organism evidence="1">
    <name type="scientific">Hyperionvirus sp</name>
    <dbReference type="NCBI Taxonomy" id="2487770"/>
    <lineage>
        <taxon>Viruses</taxon>
        <taxon>Varidnaviria</taxon>
        <taxon>Bamfordvirae</taxon>
        <taxon>Nucleocytoviricota</taxon>
        <taxon>Megaviricetes</taxon>
        <taxon>Imitervirales</taxon>
        <taxon>Mimiviridae</taxon>
        <taxon>Klosneuvirinae</taxon>
    </lineage>
</organism>
<proteinExistence type="predicted"/>
<sequence>MEGFIVMDELLNLAVIEEGEEGVFPVDVQDIENMGKVSLYQVCGVVGRGEAIVKYLGVSKDRPVIKIHGFGFKGCECEIVSYLLSDVDMKLVDDRCTMKMLGLIIKRDGGVVGAITYSFYTFVHRRDKRSITEYIDKNVVGFFGYEFRFVDKGGVVREERIGVLNEVFPGRTKCVYGLVEFLSDEKLSFLFV</sequence>
<evidence type="ECO:0000313" key="1">
    <source>
        <dbReference type="EMBL" id="AYV84607.1"/>
    </source>
</evidence>